<sequence length="121" mass="12856">MAKRPASSMRTHICRRGLVNRRGAVCGREQTCARLRTEAGGPRAVGATRCVAFGLPCGSQPFSMTNVFPFAAAHRLSLRSPPGPSPFSLRFLAGEIYAGAHMVLIDSTEEATSHRGPSGVC</sequence>
<evidence type="ECO:0000313" key="2">
    <source>
        <dbReference type="Proteomes" id="UP000674179"/>
    </source>
</evidence>
<accession>A0A836GHQ3</accession>
<name>A0A836GHQ3_LEIEN</name>
<dbReference type="EMBL" id="JAFHKP010000017">
    <property type="protein sequence ID" value="KAG5482232.1"/>
    <property type="molecule type" value="Genomic_DNA"/>
</dbReference>
<evidence type="ECO:0000313" key="1">
    <source>
        <dbReference type="EMBL" id="KAG5482232.1"/>
    </source>
</evidence>
<dbReference type="KEGG" id="lenr:94173276"/>
<dbReference type="AlphaFoldDB" id="A0A836GHQ3"/>
<organism evidence="1 2">
    <name type="scientific">Leishmania enriettii</name>
    <dbReference type="NCBI Taxonomy" id="5663"/>
    <lineage>
        <taxon>Eukaryota</taxon>
        <taxon>Discoba</taxon>
        <taxon>Euglenozoa</taxon>
        <taxon>Kinetoplastea</taxon>
        <taxon>Metakinetoplastina</taxon>
        <taxon>Trypanosomatida</taxon>
        <taxon>Trypanosomatidae</taxon>
        <taxon>Leishmaniinae</taxon>
        <taxon>Leishmania</taxon>
    </lineage>
</organism>
<comment type="caution">
    <text evidence="1">The sequence shown here is derived from an EMBL/GenBank/DDBJ whole genome shotgun (WGS) entry which is preliminary data.</text>
</comment>
<gene>
    <name evidence="1" type="ORF">CUR178_06092</name>
</gene>
<dbReference type="Proteomes" id="UP000674179">
    <property type="component" value="Chromosome 17"/>
</dbReference>
<protein>
    <submittedName>
        <fullName evidence="1">Uncharacterized protein</fullName>
    </submittedName>
</protein>
<dbReference type="RefSeq" id="XP_067694094.1">
    <property type="nucleotide sequence ID" value="XM_067837766.1"/>
</dbReference>
<dbReference type="GeneID" id="94173276"/>
<keyword evidence="2" id="KW-1185">Reference proteome</keyword>
<proteinExistence type="predicted"/>
<reference evidence="1 2" key="1">
    <citation type="submission" date="2021-02" db="EMBL/GenBank/DDBJ databases">
        <title>Leishmania (Mundinia) enrietti genome sequencing and assembly.</title>
        <authorList>
            <person name="Almutairi H."/>
            <person name="Gatherer D."/>
        </authorList>
    </citation>
    <scope>NUCLEOTIDE SEQUENCE [LARGE SCALE GENOMIC DNA]</scope>
    <source>
        <strain evidence="1">CUR178</strain>
    </source>
</reference>